<protein>
    <submittedName>
        <fullName evidence="2">Metal-dependent hydrolase</fullName>
    </submittedName>
</protein>
<keyword evidence="1" id="KW-0472">Membrane</keyword>
<name>A0A6I6GL72_9BACT</name>
<proteinExistence type="predicted"/>
<dbReference type="InterPro" id="IPR007404">
    <property type="entry name" value="YdjM-like"/>
</dbReference>
<keyword evidence="2" id="KW-0378">Hydrolase</keyword>
<dbReference type="EMBL" id="CP046566">
    <property type="protein sequence ID" value="QGW29205.1"/>
    <property type="molecule type" value="Genomic_DNA"/>
</dbReference>
<feature type="transmembrane region" description="Helical" evidence="1">
    <location>
        <begin position="160"/>
        <end position="180"/>
    </location>
</feature>
<dbReference type="AlphaFoldDB" id="A0A6I6GL72"/>
<dbReference type="PANTHER" id="PTHR40031">
    <property type="entry name" value="HYPOTHETICAL MEMBRANE SPANNING PROTEIN"/>
    <property type="match status" value="1"/>
</dbReference>
<dbReference type="RefSeq" id="WP_157479558.1">
    <property type="nucleotide sequence ID" value="NZ_CP046566.1"/>
</dbReference>
<gene>
    <name evidence="2" type="ORF">GLV81_14785</name>
</gene>
<evidence type="ECO:0000313" key="2">
    <source>
        <dbReference type="EMBL" id="QGW29205.1"/>
    </source>
</evidence>
<dbReference type="Pfam" id="PF04307">
    <property type="entry name" value="YdjM"/>
    <property type="match status" value="1"/>
</dbReference>
<keyword evidence="1" id="KW-0812">Transmembrane</keyword>
<sequence>MDSLTHIAIGACIGEAMLGKKLGKKAMLWGALANSLPDIDFVAGFWMPTAEELLAHRGFTHSLLFGLIATPALALAADRLHRPHNIRMAQWLLFFGVAVGLHLFMDAFNNYGIGWFEPFNHERISFNAVYVADPFFSFIPALACGAIWWSKKPAAKRKMWWMMGLLMPALYLVYCSFNKWTIDSTVKKAFVQQHIPHQRYFTTPAPLNNWLWFVVAGNDSGYHVGFRSLFDKTDSIHFEYFPRNQHLLDTIADHTDVQQLIRFSQEFYTVEQWNDSLVFNDLRFGQMLGWQNPRGRFVFHYFLQHPDDNKVIVQRGRFKGWNWQVAKGLVKRTMGE</sequence>
<organism evidence="2 3">
    <name type="scientific">Phnomibacter ginsenosidimutans</name>
    <dbReference type="NCBI Taxonomy" id="2676868"/>
    <lineage>
        <taxon>Bacteria</taxon>
        <taxon>Pseudomonadati</taxon>
        <taxon>Bacteroidota</taxon>
        <taxon>Chitinophagia</taxon>
        <taxon>Chitinophagales</taxon>
        <taxon>Chitinophagaceae</taxon>
        <taxon>Phnomibacter</taxon>
    </lineage>
</organism>
<feature type="transmembrane region" description="Helical" evidence="1">
    <location>
        <begin position="128"/>
        <end position="148"/>
    </location>
</feature>
<dbReference type="InterPro" id="IPR053170">
    <property type="entry name" value="Transcription_regulator"/>
</dbReference>
<feature type="transmembrane region" description="Helical" evidence="1">
    <location>
        <begin position="59"/>
        <end position="77"/>
    </location>
</feature>
<evidence type="ECO:0000256" key="1">
    <source>
        <dbReference type="SAM" id="Phobius"/>
    </source>
</evidence>
<evidence type="ECO:0000313" key="3">
    <source>
        <dbReference type="Proteomes" id="UP000426027"/>
    </source>
</evidence>
<reference evidence="2 3" key="1">
    <citation type="submission" date="2019-11" db="EMBL/GenBank/DDBJ databases">
        <authorList>
            <person name="Im W.T."/>
        </authorList>
    </citation>
    <scope>NUCLEOTIDE SEQUENCE [LARGE SCALE GENOMIC DNA]</scope>
    <source>
        <strain evidence="2 3">SB-02</strain>
    </source>
</reference>
<keyword evidence="1" id="KW-1133">Transmembrane helix</keyword>
<keyword evidence="3" id="KW-1185">Reference proteome</keyword>
<dbReference type="PANTHER" id="PTHR40031:SF1">
    <property type="entry name" value="MEMBRANE-BOUND METAL-DEPENDENT HYDROLASE"/>
    <property type="match status" value="1"/>
</dbReference>
<feature type="transmembrane region" description="Helical" evidence="1">
    <location>
        <begin position="89"/>
        <end position="108"/>
    </location>
</feature>
<dbReference type="GO" id="GO:0016787">
    <property type="term" value="F:hydrolase activity"/>
    <property type="evidence" value="ECO:0007669"/>
    <property type="project" value="UniProtKB-KW"/>
</dbReference>
<dbReference type="KEGG" id="fls:GLV81_14785"/>
<accession>A0A6I6GL72</accession>
<dbReference type="Proteomes" id="UP000426027">
    <property type="component" value="Chromosome"/>
</dbReference>